<keyword evidence="11" id="KW-1185">Reference proteome</keyword>
<dbReference type="Pfam" id="PF03710">
    <property type="entry name" value="GlnE"/>
    <property type="match status" value="2"/>
</dbReference>
<feature type="domain" description="PII-uridylyltransferase/Glutamine-synthetase adenylyltransferase" evidence="9">
    <location>
        <begin position="865"/>
        <end position="936"/>
    </location>
</feature>
<evidence type="ECO:0000259" key="8">
    <source>
        <dbReference type="Pfam" id="PF03710"/>
    </source>
</evidence>
<dbReference type="InterPro" id="IPR013546">
    <property type="entry name" value="PII_UdlTrfase/GS_AdlTrfase"/>
</dbReference>
<dbReference type="PANTHER" id="PTHR30621:SF0">
    <property type="entry name" value="BIFUNCTIONAL GLUTAMINE SYNTHETASE ADENYLYLTRANSFERASE_ADENYLYL-REMOVING ENZYME"/>
    <property type="match status" value="1"/>
</dbReference>
<comment type="catalytic activity">
    <reaction evidence="7">
        <text>[glutamine synthetase]-O(4)-(5'-adenylyl)-L-tyrosine + phosphate = [glutamine synthetase]-L-tyrosine + ADP</text>
        <dbReference type="Rhea" id="RHEA:43716"/>
        <dbReference type="Rhea" id="RHEA-COMP:10660"/>
        <dbReference type="Rhea" id="RHEA-COMP:10661"/>
        <dbReference type="ChEBI" id="CHEBI:43474"/>
        <dbReference type="ChEBI" id="CHEBI:46858"/>
        <dbReference type="ChEBI" id="CHEBI:83624"/>
        <dbReference type="ChEBI" id="CHEBI:456216"/>
        <dbReference type="EC" id="2.7.7.89"/>
    </reaction>
</comment>
<name>A0ABU1DBP3_9HYPH</name>
<feature type="domain" description="Glutamate-ammonia ligase adenylyltransferase repeated" evidence="8">
    <location>
        <begin position="71"/>
        <end position="310"/>
    </location>
</feature>
<dbReference type="EMBL" id="JADBEO010000004">
    <property type="protein sequence ID" value="MDR4305534.1"/>
    <property type="molecule type" value="Genomic_DNA"/>
</dbReference>
<dbReference type="InterPro" id="IPR023057">
    <property type="entry name" value="GlnE"/>
</dbReference>
<feature type="region of interest" description="Adenylyl removase" evidence="7">
    <location>
        <begin position="1"/>
        <end position="475"/>
    </location>
</feature>
<organism evidence="10 11">
    <name type="scientific">Chelatococcus sambhunathii</name>
    <dbReference type="NCBI Taxonomy" id="363953"/>
    <lineage>
        <taxon>Bacteria</taxon>
        <taxon>Pseudomonadati</taxon>
        <taxon>Pseudomonadota</taxon>
        <taxon>Alphaproteobacteria</taxon>
        <taxon>Hyphomicrobiales</taxon>
        <taxon>Chelatococcaceae</taxon>
        <taxon>Chelatococcus</taxon>
    </lineage>
</organism>
<dbReference type="GO" id="GO:0047388">
    <property type="term" value="F:[glutamine synthetase]-adenylyl-L-tyrosine phosphorylase activity"/>
    <property type="evidence" value="ECO:0007669"/>
    <property type="project" value="UniProtKB-EC"/>
</dbReference>
<dbReference type="InterPro" id="IPR005190">
    <property type="entry name" value="GlnE_rpt_dom"/>
</dbReference>
<feature type="region of interest" description="Adenylyl transferase" evidence="7">
    <location>
        <begin position="479"/>
        <end position="992"/>
    </location>
</feature>
<dbReference type="EC" id="2.7.7.42" evidence="7"/>
<comment type="function">
    <text evidence="7">Involved in the regulation of glutamine synthetase GlnA, a key enzyme in the process to assimilate ammonia. When cellular nitrogen levels are high, the C-terminal adenylyl transferase (AT) inactivates GlnA by covalent transfer of an adenylyl group from ATP to specific tyrosine residue of GlnA, thus reducing its activity. Conversely, when nitrogen levels are low, the N-terminal adenylyl removase (AR) activates GlnA by removing the adenylyl group by phosphorolysis, increasing its activity. The regulatory region of GlnE binds the signal transduction protein PII (GlnB) which indicates the nitrogen status of the cell.</text>
</comment>
<dbReference type="SUPFAM" id="SSF81593">
    <property type="entry name" value="Nucleotidyltransferase substrate binding subunit/domain"/>
    <property type="match status" value="2"/>
</dbReference>
<evidence type="ECO:0000256" key="5">
    <source>
        <dbReference type="ARBA" id="ARBA00022842"/>
    </source>
</evidence>
<dbReference type="InterPro" id="IPR043519">
    <property type="entry name" value="NT_sf"/>
</dbReference>
<keyword evidence="3 7" id="KW-0547">Nucleotide-binding</keyword>
<dbReference type="NCBIfam" id="NF008292">
    <property type="entry name" value="PRK11072.1"/>
    <property type="match status" value="1"/>
</dbReference>
<dbReference type="Pfam" id="PF08335">
    <property type="entry name" value="GlnD_UR_UTase"/>
    <property type="match status" value="2"/>
</dbReference>
<dbReference type="PANTHER" id="PTHR30621">
    <property type="entry name" value="GLUTAMINE SYNTHETASE ADENYLYLTRANSFERASE"/>
    <property type="match status" value="1"/>
</dbReference>
<comment type="cofactor">
    <cofactor evidence="7">
        <name>Mg(2+)</name>
        <dbReference type="ChEBI" id="CHEBI:18420"/>
    </cofactor>
</comment>
<dbReference type="Gene3D" id="1.20.120.1510">
    <property type="match status" value="1"/>
</dbReference>
<feature type="domain" description="PII-uridylyltransferase/Glutamine-synthetase adenylyltransferase" evidence="9">
    <location>
        <begin position="332"/>
        <end position="472"/>
    </location>
</feature>
<keyword evidence="6 7" id="KW-0511">Multifunctional enzyme</keyword>
<evidence type="ECO:0000259" key="9">
    <source>
        <dbReference type="Pfam" id="PF08335"/>
    </source>
</evidence>
<accession>A0ABU1DBP3</accession>
<comment type="similarity">
    <text evidence="7">Belongs to the GlnE family.</text>
</comment>
<evidence type="ECO:0000313" key="10">
    <source>
        <dbReference type="EMBL" id="MDR4305534.1"/>
    </source>
</evidence>
<comment type="caution">
    <text evidence="10">The sequence shown here is derived from an EMBL/GenBank/DDBJ whole genome shotgun (WGS) entry which is preliminary data.</text>
</comment>
<evidence type="ECO:0000256" key="7">
    <source>
        <dbReference type="HAMAP-Rule" id="MF_00802"/>
    </source>
</evidence>
<proteinExistence type="inferred from homology"/>
<evidence type="ECO:0000256" key="4">
    <source>
        <dbReference type="ARBA" id="ARBA00022840"/>
    </source>
</evidence>
<keyword evidence="2 7" id="KW-0548">Nucleotidyltransferase</keyword>
<dbReference type="CDD" id="cd05401">
    <property type="entry name" value="NT_GlnE_GlnD_like"/>
    <property type="match status" value="2"/>
</dbReference>
<evidence type="ECO:0000256" key="2">
    <source>
        <dbReference type="ARBA" id="ARBA00022695"/>
    </source>
</evidence>
<evidence type="ECO:0000256" key="6">
    <source>
        <dbReference type="ARBA" id="ARBA00023268"/>
    </source>
</evidence>
<dbReference type="RefSeq" id="WP_309388620.1">
    <property type="nucleotide sequence ID" value="NZ_JADBEO010000004.1"/>
</dbReference>
<keyword evidence="5 7" id="KW-0460">Magnesium</keyword>
<gene>
    <name evidence="7" type="primary">glnE</name>
    <name evidence="10" type="ORF">IHQ68_02710</name>
</gene>
<feature type="domain" description="Glutamate-ammonia ligase adenylyltransferase repeated" evidence="8">
    <location>
        <begin position="584"/>
        <end position="823"/>
    </location>
</feature>
<dbReference type="NCBIfam" id="NF010706">
    <property type="entry name" value="PRK14108.1"/>
    <property type="match status" value="1"/>
</dbReference>
<sequence length="992" mass="107718">MAARSTAKASAPAAGRLPEDALAARIVGSAKAAPAAAGGAKLDERLAEEDAVELDALAQREPAVRTALERLAEHSPFLWGLIDRDPDRAVRAFSAAPETRLSEIVAAMDGAWRDDDRALAAALRQGRAEAALTIALADIGGVWEGAEVTAALSDVAEAAIRAATRAALRDAYRAGKLMLPHPEDPEKGSGFFVLGMGKLGARELNYSSDVDLIAFFDTEVSQVADEEEITSVFVRVAQTIGKLLQERTADGYVARVDFRLRPDPGSTPVAISRDMALSYYESVGQNWERAAMIKARVVAGDADAGELFLKELRPFIWRRSLDHAAIADIHAMKRQIHAHKGHGQIAVEGHNLKLGRGGIREIEFFAQTQQLVAGGRDPDLRSRSTIETLGRLVETGWITATARDALVDAYWFLRGLEHRLQMIDDAQTHTLPDDEEELLRFARFAGYEDRDSFAKVLTTRLKLVQRHYAKLFEDAPDLSSEAGSLVFTGEDDDPDTLRALSGMGYAEPASAIQTVRGWHRGRYPSMRSARAREILTELAPAILQALAKSGRPDAALNGFDKVLERTTGGIALLALVRAHPEILNLLADVLGAAPRLAETLARRPRVLDALLDPAFFGHLPSREEIEARVSEALAQSTTYEDMLDRARIVGQELNTLIGIRVASGTAPADQAGLAFARTADVLVEALFERVEAELVRVHGRVKGGQAAVVAMGKLGGEEMTAASDLDLILLYEHPDKTTETDGDRPIAPSQFYARLTQRLTAAISAPTAEGVLYDTDFRLRPSGRAGPLATRLKAFESYQAEEAETWEHMALSRARVVAGPKTFRRTVGRAIGKVLTMKRDPKKVAKDVREMRALLDREKGGGGPWNLKHAPGGLVDIEFVAQALQLAYGHTKPKLLFTVTAGAIDRAREAGLLDEEDHAALVSAAHLQLDLTQALRVAVEGTRFDPDDAPEGLKALLCRVGEAPDFSRLTADLAERQKAARAVFTRVMKNLE</sequence>
<comment type="catalytic activity">
    <reaction evidence="7">
        <text>[glutamine synthetase]-L-tyrosine + ATP = [glutamine synthetase]-O(4)-(5'-adenylyl)-L-tyrosine + diphosphate</text>
        <dbReference type="Rhea" id="RHEA:18589"/>
        <dbReference type="Rhea" id="RHEA-COMP:10660"/>
        <dbReference type="Rhea" id="RHEA-COMP:10661"/>
        <dbReference type="ChEBI" id="CHEBI:30616"/>
        <dbReference type="ChEBI" id="CHEBI:33019"/>
        <dbReference type="ChEBI" id="CHEBI:46858"/>
        <dbReference type="ChEBI" id="CHEBI:83624"/>
        <dbReference type="EC" id="2.7.7.42"/>
    </reaction>
</comment>
<keyword evidence="4 7" id="KW-0067">ATP-binding</keyword>
<dbReference type="Gene3D" id="1.20.120.330">
    <property type="entry name" value="Nucleotidyltransferases domain 2"/>
    <property type="match status" value="2"/>
</dbReference>
<evidence type="ECO:0000256" key="1">
    <source>
        <dbReference type="ARBA" id="ARBA00022679"/>
    </source>
</evidence>
<dbReference type="SUPFAM" id="SSF81301">
    <property type="entry name" value="Nucleotidyltransferase"/>
    <property type="match status" value="2"/>
</dbReference>
<dbReference type="Proteomes" id="UP001181622">
    <property type="component" value="Unassembled WGS sequence"/>
</dbReference>
<keyword evidence="1 7" id="KW-0808">Transferase</keyword>
<reference evidence="10" key="1">
    <citation type="submission" date="2020-10" db="EMBL/GenBank/DDBJ databases">
        <authorList>
            <person name="Abbas A."/>
            <person name="Razzaq R."/>
            <person name="Waqas M."/>
            <person name="Abbas N."/>
            <person name="Nielsen T.K."/>
            <person name="Hansen L.H."/>
            <person name="Hussain S."/>
            <person name="Shahid M."/>
        </authorList>
    </citation>
    <scope>NUCLEOTIDE SEQUENCE</scope>
    <source>
        <strain evidence="10">S14</strain>
    </source>
</reference>
<evidence type="ECO:0000313" key="11">
    <source>
        <dbReference type="Proteomes" id="UP001181622"/>
    </source>
</evidence>
<dbReference type="HAMAP" id="MF_00802">
    <property type="entry name" value="GlnE"/>
    <property type="match status" value="1"/>
</dbReference>
<dbReference type="EC" id="2.7.7.89" evidence="7"/>
<dbReference type="Gene3D" id="3.30.460.10">
    <property type="entry name" value="Beta Polymerase, domain 2"/>
    <property type="match status" value="2"/>
</dbReference>
<protein>
    <recommendedName>
        <fullName evidence="7">Bifunctional glutamine synthetase adenylyltransferase/adenylyl-removing enzyme</fullName>
    </recommendedName>
    <alternativeName>
        <fullName evidence="7">ATP:glutamine synthetase adenylyltransferase</fullName>
    </alternativeName>
    <alternativeName>
        <fullName evidence="7">ATase</fullName>
    </alternativeName>
    <domain>
        <recommendedName>
            <fullName evidence="7">Glutamine synthetase adenylyl-L-tyrosine phosphorylase</fullName>
            <ecNumber evidence="7">2.7.7.89</ecNumber>
        </recommendedName>
        <alternativeName>
            <fullName evidence="7">Adenylyl removase</fullName>
            <shortName evidence="7">AR</shortName>
            <shortName evidence="7">AT-N</shortName>
        </alternativeName>
    </domain>
    <domain>
        <recommendedName>
            <fullName evidence="7">Glutamine synthetase adenylyl transferase</fullName>
            <ecNumber evidence="7">2.7.7.42</ecNumber>
        </recommendedName>
        <alternativeName>
            <fullName evidence="7">Adenylyl transferase</fullName>
            <shortName evidence="7">AT</shortName>
            <shortName evidence="7">AT-C</shortName>
        </alternativeName>
    </domain>
</protein>
<evidence type="ECO:0000256" key="3">
    <source>
        <dbReference type="ARBA" id="ARBA00022741"/>
    </source>
</evidence>